<dbReference type="EMBL" id="LR593887">
    <property type="protein sequence ID" value="VTS07798.1"/>
    <property type="molecule type" value="Genomic_DNA"/>
</dbReference>
<sequence>MRFNSATDFCLWKLDSVSGEDDFASKLQFGHRFLSVEMAFGERMRHVRHAASIRPQIFVCGNPIESPPPKRRTVNASIRPQIFVCGNRSGSCGYSADPRSCFNSATDFCLWKFRLSRPLGRGISHAGFNSATDFCLWKCANRCFCYLESQQASIRPQIFVCGNHSLDYCTNDRRYRFNSATDFCLWKYYLIGCSSVVLRLLQFGHRFLSVEIAIIRALPRYDESRFNSATDFCLWKFHNGNLSANWLVASIRPQIFVCGNAVSGGQIL</sequence>
<dbReference type="KEGG" id="tim:GMBLW1_39720"/>
<keyword evidence="2" id="KW-1185">Reference proteome</keyword>
<proteinExistence type="predicted"/>
<gene>
    <name evidence="1" type="ORF">GMBLW1_39720</name>
</gene>
<evidence type="ECO:0000313" key="2">
    <source>
        <dbReference type="Proteomes" id="UP000464378"/>
    </source>
</evidence>
<accession>A0A6C2YUZ7</accession>
<evidence type="ECO:0000313" key="1">
    <source>
        <dbReference type="EMBL" id="VIP05221.1"/>
    </source>
</evidence>
<name>A0A6C2YUZ7_9BACT</name>
<dbReference type="InParanoid" id="A0A6C2YUZ7"/>
<dbReference type="EMBL" id="LR586016">
    <property type="protein sequence ID" value="VIP05221.1"/>
    <property type="molecule type" value="Genomic_DNA"/>
</dbReference>
<dbReference type="Proteomes" id="UP000464378">
    <property type="component" value="Chromosome"/>
</dbReference>
<protein>
    <submittedName>
        <fullName evidence="1">Uncharacterized protein</fullName>
    </submittedName>
</protein>
<reference evidence="1" key="1">
    <citation type="submission" date="2019-04" db="EMBL/GenBank/DDBJ databases">
        <authorList>
            <consortium name="Science for Life Laboratories"/>
        </authorList>
    </citation>
    <scope>NUCLEOTIDE SEQUENCE</scope>
    <source>
        <strain evidence="1">MBLW1</strain>
    </source>
</reference>
<organism evidence="1">
    <name type="scientific">Tuwongella immobilis</name>
    <dbReference type="NCBI Taxonomy" id="692036"/>
    <lineage>
        <taxon>Bacteria</taxon>
        <taxon>Pseudomonadati</taxon>
        <taxon>Planctomycetota</taxon>
        <taxon>Planctomycetia</taxon>
        <taxon>Gemmatales</taxon>
        <taxon>Gemmataceae</taxon>
        <taxon>Tuwongella</taxon>
    </lineage>
</organism>
<dbReference type="AlphaFoldDB" id="A0A6C2YUZ7"/>